<dbReference type="PANTHER" id="PTHR43280:SF11">
    <property type="entry name" value="RCS-SPECIFIC HTH-TYPE TRANSCRIPTIONAL ACTIVATOR RCLR"/>
    <property type="match status" value="1"/>
</dbReference>
<keyword evidence="3" id="KW-0804">Transcription</keyword>
<dbReference type="PROSITE" id="PS00041">
    <property type="entry name" value="HTH_ARAC_FAMILY_1"/>
    <property type="match status" value="1"/>
</dbReference>
<dbReference type="EMBL" id="CP021694">
    <property type="protein sequence ID" value="ARX35935.1"/>
    <property type="molecule type" value="Genomic_DNA"/>
</dbReference>
<protein>
    <submittedName>
        <fullName evidence="6">Helix-turn-helix domain-containing protein</fullName>
    </submittedName>
    <submittedName>
        <fullName evidence="5">Transcriptional regulator</fullName>
    </submittedName>
</protein>
<reference evidence="5 7" key="1">
    <citation type="submission" date="2017-05" db="EMBL/GenBank/DDBJ databases">
        <title>Whole genome sequencing of Proteus mirabilis AR_0155.</title>
        <authorList>
            <person name="Conlan S."/>
            <person name="Thomas P.J."/>
            <person name="Mullikin J."/>
            <person name="Frank K.M."/>
            <person name="Segre J.A."/>
        </authorList>
    </citation>
    <scope>NUCLEOTIDE SEQUENCE [LARGE SCALE GENOMIC DNA]</scope>
    <source>
        <strain evidence="5 7">AR_0155</strain>
    </source>
</reference>
<dbReference type="EMBL" id="ABKSPD020000001">
    <property type="protein sequence ID" value="EKW9774704.1"/>
    <property type="molecule type" value="Genomic_DNA"/>
</dbReference>
<dbReference type="Proteomes" id="UP001171165">
    <property type="component" value="Unassembled WGS sequence"/>
</dbReference>
<feature type="domain" description="HTH araC/xylS-type" evidence="4">
    <location>
        <begin position="159"/>
        <end position="256"/>
    </location>
</feature>
<gene>
    <name evidence="5" type="ORF">AM402_17995</name>
    <name evidence="6" type="ORF">PW210_000458</name>
</gene>
<sequence length="263" mass="30571">MNAYIDNTLKFKNIIFSNHILLLIRKDCEISITKDNVKYQIDNDSIVFIKKNSALDIILGKNKMPEFIFLSHEVMMEVLKITINNKKEEVTQDNNKDSFIKQANHEDILFFNRLKNKFNDEVITNNKTSLSQILKIAYLLLNFDIPNLILKSKPELTSVKVKDIIISDLQHSWSLKEISSKLFISESSLRKKLEAEKTNFMTLLTTVRMAHAMNLLATTNLTIGQISSLSGYKNTSYFIKKFKKYYKSSPKKLKCLNYRDKII</sequence>
<dbReference type="SUPFAM" id="SSF46689">
    <property type="entry name" value="Homeodomain-like"/>
    <property type="match status" value="1"/>
</dbReference>
<dbReference type="Gene3D" id="1.10.10.60">
    <property type="entry name" value="Homeodomain-like"/>
    <property type="match status" value="1"/>
</dbReference>
<proteinExistence type="predicted"/>
<dbReference type="KEGG" id="pvl:AOB99_04235"/>
<evidence type="ECO:0000313" key="6">
    <source>
        <dbReference type="EMBL" id="EKW9774704.1"/>
    </source>
</evidence>
<keyword evidence="1" id="KW-0805">Transcription regulation</keyword>
<dbReference type="Pfam" id="PF12833">
    <property type="entry name" value="HTH_18"/>
    <property type="match status" value="1"/>
</dbReference>
<evidence type="ECO:0000259" key="4">
    <source>
        <dbReference type="PROSITE" id="PS01124"/>
    </source>
</evidence>
<dbReference type="AlphaFoldDB" id="A0AAJ4RGN2"/>
<evidence type="ECO:0000313" key="7">
    <source>
        <dbReference type="Proteomes" id="UP000195540"/>
    </source>
</evidence>
<dbReference type="Proteomes" id="UP000195540">
    <property type="component" value="Chromosome"/>
</dbReference>
<dbReference type="GO" id="GO:0003700">
    <property type="term" value="F:DNA-binding transcription factor activity"/>
    <property type="evidence" value="ECO:0007669"/>
    <property type="project" value="InterPro"/>
</dbReference>
<evidence type="ECO:0000256" key="2">
    <source>
        <dbReference type="ARBA" id="ARBA00023125"/>
    </source>
</evidence>
<organism evidence="6 8">
    <name type="scientific">Proteus mirabilis</name>
    <dbReference type="NCBI Taxonomy" id="584"/>
    <lineage>
        <taxon>Bacteria</taxon>
        <taxon>Pseudomonadati</taxon>
        <taxon>Pseudomonadota</taxon>
        <taxon>Gammaproteobacteria</taxon>
        <taxon>Enterobacterales</taxon>
        <taxon>Morganellaceae</taxon>
        <taxon>Proteus</taxon>
    </lineage>
</organism>
<dbReference type="InterPro" id="IPR018062">
    <property type="entry name" value="HTH_AraC-typ_CS"/>
</dbReference>
<keyword evidence="2" id="KW-0238">DNA-binding</keyword>
<reference evidence="6" key="2">
    <citation type="submission" date="2023-06" db="EMBL/GenBank/DDBJ databases">
        <authorList>
            <consortium name="Clinical and Environmental Microbiology Branch: Whole genome sequencing antimicrobial resistance pathogens in the healthcare setting"/>
        </authorList>
    </citation>
    <scope>NUCLEOTIDE SEQUENCE</scope>
    <source>
        <strain evidence="6">Microbial</strain>
    </source>
</reference>
<accession>A0AAJ4RGN2</accession>
<dbReference type="PANTHER" id="PTHR43280">
    <property type="entry name" value="ARAC-FAMILY TRANSCRIPTIONAL REGULATOR"/>
    <property type="match status" value="1"/>
</dbReference>
<dbReference type="RefSeq" id="WP_004244871.1">
    <property type="nucleotide sequence ID" value="NZ_BGKV01000114.1"/>
</dbReference>
<evidence type="ECO:0000256" key="3">
    <source>
        <dbReference type="ARBA" id="ARBA00023163"/>
    </source>
</evidence>
<evidence type="ECO:0000313" key="8">
    <source>
        <dbReference type="Proteomes" id="UP001171165"/>
    </source>
</evidence>
<evidence type="ECO:0000256" key="1">
    <source>
        <dbReference type="ARBA" id="ARBA00023015"/>
    </source>
</evidence>
<dbReference type="GO" id="GO:0043565">
    <property type="term" value="F:sequence-specific DNA binding"/>
    <property type="evidence" value="ECO:0007669"/>
    <property type="project" value="InterPro"/>
</dbReference>
<dbReference type="PROSITE" id="PS01124">
    <property type="entry name" value="HTH_ARAC_FAMILY_2"/>
    <property type="match status" value="1"/>
</dbReference>
<dbReference type="InterPro" id="IPR009057">
    <property type="entry name" value="Homeodomain-like_sf"/>
</dbReference>
<evidence type="ECO:0000313" key="5">
    <source>
        <dbReference type="EMBL" id="ARX35935.1"/>
    </source>
</evidence>
<dbReference type="SMART" id="SM00342">
    <property type="entry name" value="HTH_ARAC"/>
    <property type="match status" value="1"/>
</dbReference>
<name>A0AAJ4RGN2_PROMI</name>
<dbReference type="InterPro" id="IPR018060">
    <property type="entry name" value="HTH_AraC"/>
</dbReference>